<keyword evidence="2" id="KW-1185">Reference proteome</keyword>
<sequence>MDPTQLTFSDRFAIVDANYGREFGWHVLSDSDEPIATLTDPQFADMFWTAYTLTPVDGHAVTQSEGFWHPDCHRIRNLGFPNFIVDTFGHYDPETNRVTIRFDYINVDFTWPDRFLAPLWFLRRWFK</sequence>
<reference evidence="1 2" key="1">
    <citation type="submission" date="2017-06" db="EMBL/GenBank/DDBJ databases">
        <title>Description of Rhodopirellula bahusiensis sp. nov.</title>
        <authorList>
            <person name="Kizina J."/>
            <person name="Harder J."/>
        </authorList>
    </citation>
    <scope>NUCLEOTIDE SEQUENCE [LARGE SCALE GENOMIC DNA]</scope>
    <source>
        <strain evidence="1 2">SWK21</strain>
    </source>
</reference>
<evidence type="ECO:0000313" key="1">
    <source>
        <dbReference type="EMBL" id="PHQ34000.1"/>
    </source>
</evidence>
<comment type="caution">
    <text evidence="1">The sequence shown here is derived from an EMBL/GenBank/DDBJ whole genome shotgun (WGS) entry which is preliminary data.</text>
</comment>
<organism evidence="1 2">
    <name type="scientific">Rhodopirellula bahusiensis</name>
    <dbReference type="NCBI Taxonomy" id="2014065"/>
    <lineage>
        <taxon>Bacteria</taxon>
        <taxon>Pseudomonadati</taxon>
        <taxon>Planctomycetota</taxon>
        <taxon>Planctomycetia</taxon>
        <taxon>Pirellulales</taxon>
        <taxon>Pirellulaceae</taxon>
        <taxon>Rhodopirellula</taxon>
    </lineage>
</organism>
<name>A0A2G1W5A1_9BACT</name>
<protein>
    <submittedName>
        <fullName evidence="1">Uncharacterized protein</fullName>
    </submittedName>
</protein>
<accession>A0A2G1W5A1</accession>
<dbReference type="Proteomes" id="UP000225740">
    <property type="component" value="Unassembled WGS sequence"/>
</dbReference>
<dbReference type="EMBL" id="NIZW01000013">
    <property type="protein sequence ID" value="PHQ34000.1"/>
    <property type="molecule type" value="Genomic_DNA"/>
</dbReference>
<gene>
    <name evidence="1" type="ORF">CEE69_16990</name>
</gene>
<proteinExistence type="predicted"/>
<dbReference type="AlphaFoldDB" id="A0A2G1W5A1"/>
<evidence type="ECO:0000313" key="2">
    <source>
        <dbReference type="Proteomes" id="UP000225740"/>
    </source>
</evidence>